<dbReference type="InterPro" id="IPR038113">
    <property type="entry name" value="MITD1_C_sf"/>
</dbReference>
<feature type="compositionally biased region" description="Polar residues" evidence="1">
    <location>
        <begin position="68"/>
        <end position="79"/>
    </location>
</feature>
<keyword evidence="4" id="KW-1185">Reference proteome</keyword>
<gene>
    <name evidence="3" type="ORF">L596_023945</name>
</gene>
<proteinExistence type="predicted"/>
<evidence type="ECO:0000313" key="3">
    <source>
        <dbReference type="EMBL" id="TKR67861.1"/>
    </source>
</evidence>
<name>A0A4U5MF86_STECR</name>
<feature type="region of interest" description="Disordered" evidence="1">
    <location>
        <begin position="1"/>
        <end position="157"/>
    </location>
</feature>
<evidence type="ECO:0000313" key="4">
    <source>
        <dbReference type="Proteomes" id="UP000298663"/>
    </source>
</evidence>
<dbReference type="Gene3D" id="3.30.870.30">
    <property type="entry name" value="MITD, C-terminal phospholipase D-like domain"/>
    <property type="match status" value="1"/>
</dbReference>
<dbReference type="Proteomes" id="UP000298663">
    <property type="component" value="Unassembled WGS sequence"/>
</dbReference>
<protein>
    <recommendedName>
        <fullName evidence="2">MITD1 C-terminal phospholipase D-like domain-containing protein</fullName>
    </recommendedName>
</protein>
<dbReference type="AlphaFoldDB" id="A0A4U5MF86"/>
<feature type="compositionally biased region" description="Acidic residues" evidence="1">
    <location>
        <begin position="98"/>
        <end position="107"/>
    </location>
</feature>
<sequence length="383" mass="42625">MDPTDRSFCFSHDDDESSSEGSYFSSVCSNSGSTVSEYSQDTAGSTDSSNINRGSSDQGSGQGSNRSTVSCSDLSSIYSEHSKDVSDSSTKSQKSSTDIDETSEYTEDDCRSESSLSSRYSSDNRSQKRKRHVLKRYSSSESSDDTRSSGGLDHCQNAQEMETLAKTLLEDAKEREKKAGEAANANKTASEDHLVKAAVKYYEAAILLQESSSALRQEAKKYLAKNFSLMERFTKTVEKTIKIQDNSSGHDFAEIFGGCFDERLTSVVVEDPYIINNFQVQLFVAFCELLASRAPNLKMLTLVTKPLARNERFDRLKASLLQKGITLTISNDESIHDREIVFDNGWIVRIGRGLDIFKPPFKPNQALRFCKKTTVEVIRLTLK</sequence>
<evidence type="ECO:0000259" key="2">
    <source>
        <dbReference type="Pfam" id="PF16565"/>
    </source>
</evidence>
<dbReference type="InterPro" id="IPR032341">
    <property type="entry name" value="MITD1_C"/>
</dbReference>
<reference evidence="3 4" key="1">
    <citation type="journal article" date="2015" name="Genome Biol.">
        <title>Comparative genomics of Steinernema reveals deeply conserved gene regulatory networks.</title>
        <authorList>
            <person name="Dillman A.R."/>
            <person name="Macchietto M."/>
            <person name="Porter C.F."/>
            <person name="Rogers A."/>
            <person name="Williams B."/>
            <person name="Antoshechkin I."/>
            <person name="Lee M.M."/>
            <person name="Goodwin Z."/>
            <person name="Lu X."/>
            <person name="Lewis E.E."/>
            <person name="Goodrich-Blair H."/>
            <person name="Stock S.P."/>
            <person name="Adams B.J."/>
            <person name="Sternberg P.W."/>
            <person name="Mortazavi A."/>
        </authorList>
    </citation>
    <scope>NUCLEOTIDE SEQUENCE [LARGE SCALE GENOMIC DNA]</scope>
    <source>
        <strain evidence="3 4">ALL</strain>
    </source>
</reference>
<organism evidence="3 4">
    <name type="scientific">Steinernema carpocapsae</name>
    <name type="common">Entomopathogenic nematode</name>
    <dbReference type="NCBI Taxonomy" id="34508"/>
    <lineage>
        <taxon>Eukaryota</taxon>
        <taxon>Metazoa</taxon>
        <taxon>Ecdysozoa</taxon>
        <taxon>Nematoda</taxon>
        <taxon>Chromadorea</taxon>
        <taxon>Rhabditida</taxon>
        <taxon>Tylenchina</taxon>
        <taxon>Panagrolaimomorpha</taxon>
        <taxon>Strongyloidoidea</taxon>
        <taxon>Steinernematidae</taxon>
        <taxon>Steinernema</taxon>
    </lineage>
</organism>
<accession>A0A4U5MF86</accession>
<feature type="compositionally biased region" description="Polar residues" evidence="1">
    <location>
        <begin position="37"/>
        <end position="51"/>
    </location>
</feature>
<feature type="domain" description="MITD1 C-terminal phospholipase D-like" evidence="2">
    <location>
        <begin position="249"/>
        <end position="378"/>
    </location>
</feature>
<dbReference type="STRING" id="34508.A0A4U5MF86"/>
<comment type="caution">
    <text evidence="3">The sequence shown here is derived from an EMBL/GenBank/DDBJ whole genome shotgun (WGS) entry which is preliminary data.</text>
</comment>
<feature type="compositionally biased region" description="Low complexity" evidence="1">
    <location>
        <begin position="87"/>
        <end position="96"/>
    </location>
</feature>
<dbReference type="EMBL" id="AZBU02000008">
    <property type="protein sequence ID" value="TKR67861.1"/>
    <property type="molecule type" value="Genomic_DNA"/>
</dbReference>
<dbReference type="Pfam" id="PF16565">
    <property type="entry name" value="MIT_C"/>
    <property type="match status" value="1"/>
</dbReference>
<feature type="compositionally biased region" description="Low complexity" evidence="1">
    <location>
        <begin position="19"/>
        <end position="36"/>
    </location>
</feature>
<evidence type="ECO:0000256" key="1">
    <source>
        <dbReference type="SAM" id="MobiDB-lite"/>
    </source>
</evidence>
<feature type="compositionally biased region" description="Low complexity" evidence="1">
    <location>
        <begin position="113"/>
        <end position="124"/>
    </location>
</feature>
<reference evidence="3 4" key="2">
    <citation type="journal article" date="2019" name="G3 (Bethesda)">
        <title>Hybrid Assembly of the Genome of the Entomopathogenic Nematode Steinernema carpocapsae Identifies the X-Chromosome.</title>
        <authorList>
            <person name="Serra L."/>
            <person name="Macchietto M."/>
            <person name="Macias-Munoz A."/>
            <person name="McGill C.J."/>
            <person name="Rodriguez I.M."/>
            <person name="Rodriguez B."/>
            <person name="Murad R."/>
            <person name="Mortazavi A."/>
        </authorList>
    </citation>
    <scope>NUCLEOTIDE SEQUENCE [LARGE SCALE GENOMIC DNA]</scope>
    <source>
        <strain evidence="3 4">ALL</strain>
    </source>
</reference>
<dbReference type="OrthoDB" id="19553at2759"/>
<feature type="compositionally biased region" description="Low complexity" evidence="1">
    <location>
        <begin position="52"/>
        <end position="67"/>
    </location>
</feature>